<keyword evidence="10" id="KW-1185">Reference proteome</keyword>
<evidence type="ECO:0000313" key="9">
    <source>
        <dbReference type="EMBL" id="GGB51242.1"/>
    </source>
</evidence>
<feature type="transmembrane region" description="Helical" evidence="7">
    <location>
        <begin position="489"/>
        <end position="518"/>
    </location>
</feature>
<accession>A0A916TL56</accession>
<dbReference type="Gene3D" id="3.90.550.10">
    <property type="entry name" value="Spore Coat Polysaccharide Biosynthesis Protein SpsA, Chain A"/>
    <property type="match status" value="1"/>
</dbReference>
<feature type="domain" description="Glycosyltransferase 2-like" evidence="8">
    <location>
        <begin position="325"/>
        <end position="513"/>
    </location>
</feature>
<reference evidence="9" key="2">
    <citation type="submission" date="2020-09" db="EMBL/GenBank/DDBJ databases">
        <authorList>
            <person name="Sun Q."/>
            <person name="Zhou Y."/>
        </authorList>
    </citation>
    <scope>NUCLEOTIDE SEQUENCE</scope>
    <source>
        <strain evidence="9">CGMCC 1.12426</strain>
    </source>
</reference>
<dbReference type="SUPFAM" id="SSF53448">
    <property type="entry name" value="Nucleotide-diphospho-sugar transferases"/>
    <property type="match status" value="1"/>
</dbReference>
<dbReference type="InterPro" id="IPR029044">
    <property type="entry name" value="Nucleotide-diphossugar_trans"/>
</dbReference>
<keyword evidence="3" id="KW-0808">Transferase</keyword>
<evidence type="ECO:0000256" key="6">
    <source>
        <dbReference type="ARBA" id="ARBA00023136"/>
    </source>
</evidence>
<evidence type="ECO:0000256" key="5">
    <source>
        <dbReference type="ARBA" id="ARBA00022989"/>
    </source>
</evidence>
<keyword evidence="6 7" id="KW-0472">Membrane</keyword>
<evidence type="ECO:0000256" key="7">
    <source>
        <dbReference type="SAM" id="Phobius"/>
    </source>
</evidence>
<dbReference type="InterPro" id="IPR050321">
    <property type="entry name" value="Glycosyltr_2/OpgH_subfam"/>
</dbReference>
<proteinExistence type="predicted"/>
<dbReference type="Proteomes" id="UP000605148">
    <property type="component" value="Unassembled WGS sequence"/>
</dbReference>
<reference evidence="9" key="1">
    <citation type="journal article" date="2014" name="Int. J. Syst. Evol. Microbiol.">
        <title>Complete genome sequence of Corynebacterium casei LMG S-19264T (=DSM 44701T), isolated from a smear-ripened cheese.</title>
        <authorList>
            <consortium name="US DOE Joint Genome Institute (JGI-PGF)"/>
            <person name="Walter F."/>
            <person name="Albersmeier A."/>
            <person name="Kalinowski J."/>
            <person name="Ruckert C."/>
        </authorList>
    </citation>
    <scope>NUCLEOTIDE SEQUENCE</scope>
    <source>
        <strain evidence="9">CGMCC 1.12426</strain>
    </source>
</reference>
<gene>
    <name evidence="9" type="ORF">GCM10011316_24070</name>
</gene>
<comment type="caution">
    <text evidence="9">The sequence shown here is derived from an EMBL/GenBank/DDBJ whole genome shotgun (WGS) entry which is preliminary data.</text>
</comment>
<dbReference type="SUPFAM" id="SSF160246">
    <property type="entry name" value="EspE N-terminal domain-like"/>
    <property type="match status" value="1"/>
</dbReference>
<name>A0A916TL56_9HYPH</name>
<evidence type="ECO:0000256" key="4">
    <source>
        <dbReference type="ARBA" id="ARBA00022692"/>
    </source>
</evidence>
<feature type="transmembrane region" description="Helical" evidence="7">
    <location>
        <begin position="530"/>
        <end position="558"/>
    </location>
</feature>
<dbReference type="EMBL" id="BMFA01000007">
    <property type="protein sequence ID" value="GGB51242.1"/>
    <property type="molecule type" value="Genomic_DNA"/>
</dbReference>
<keyword evidence="5 7" id="KW-1133">Transmembrane helix</keyword>
<keyword evidence="2" id="KW-0328">Glycosyltransferase</keyword>
<dbReference type="Pfam" id="PF13632">
    <property type="entry name" value="Glyco_trans_2_3"/>
    <property type="match status" value="1"/>
</dbReference>
<feature type="transmembrane region" description="Helical" evidence="7">
    <location>
        <begin position="570"/>
        <end position="589"/>
    </location>
</feature>
<evidence type="ECO:0000313" key="10">
    <source>
        <dbReference type="Proteomes" id="UP000605148"/>
    </source>
</evidence>
<evidence type="ECO:0000259" key="8">
    <source>
        <dbReference type="Pfam" id="PF13632"/>
    </source>
</evidence>
<organism evidence="9 10">
    <name type="scientific">Roseibium aquae</name>
    <dbReference type="NCBI Taxonomy" id="1323746"/>
    <lineage>
        <taxon>Bacteria</taxon>
        <taxon>Pseudomonadati</taxon>
        <taxon>Pseudomonadota</taxon>
        <taxon>Alphaproteobacteria</taxon>
        <taxon>Hyphomicrobiales</taxon>
        <taxon>Stappiaceae</taxon>
        <taxon>Roseibium</taxon>
    </lineage>
</organism>
<evidence type="ECO:0000256" key="2">
    <source>
        <dbReference type="ARBA" id="ARBA00022676"/>
    </source>
</evidence>
<dbReference type="InterPro" id="IPR037257">
    <property type="entry name" value="T2SS_E_N_sf"/>
</dbReference>
<keyword evidence="4 7" id="KW-0812">Transmembrane</keyword>
<sequence>MGGKGMEPLPEELRILSARGVSSSVLQSASKLAMDQALSASEVLVKGGYVSEDTLYSAFAESCGVPFLPLGSFRPRTINDNPLTFGHPAVGPMLMGLDNGTPVYVITPHYDHFEAVRTLLRRHPAFAGQVRVTAPAVMGHARALMNSPATDLETRYPDLSAKHRSSRNLISSFVIGGLLASALLLAPLGLWLVLFVAALSTACLTSGLVRIASARASLGSCARFDLPAAYNDPTIRWPAYTVLIPLYREMNIVPGLVYAVSRLDYPADRLQILFLLECDDLETAVALRQLDLPAHMEIVILPDGAPRTKPRALSYGLVQARGEFVTVFDAEDRPDPDQLKKAAALFSELPPYFACLQARLEIDNADDSFFSRQFALEYAGLFDQLLPWFFRRGLPFPLSGTSNHFRKDALDHVGGWDRHNVTEDADLGIRLARFRYRTGVFPSTTREEAPVRFANWFAQRARWHKGWLQTISVHIRDPRLLISELGARACLILAGFYGGSFVLTALHPVFALLVLAYGAGLLGLPAPETWVGALCLWVGGIAAAVGYGGALLAAWIAAVRTGLQPRPADLILMPVYWVFAGLAFYRSVFELVRSPYHWNKTEHGESKRRQRVA</sequence>
<dbReference type="GO" id="GO:0016020">
    <property type="term" value="C:membrane"/>
    <property type="evidence" value="ECO:0007669"/>
    <property type="project" value="UniProtKB-SubCell"/>
</dbReference>
<dbReference type="PANTHER" id="PTHR43867:SF2">
    <property type="entry name" value="CELLULOSE SYNTHASE CATALYTIC SUBUNIT A [UDP-FORMING]"/>
    <property type="match status" value="1"/>
</dbReference>
<evidence type="ECO:0000256" key="1">
    <source>
        <dbReference type="ARBA" id="ARBA00004141"/>
    </source>
</evidence>
<dbReference type="PANTHER" id="PTHR43867">
    <property type="entry name" value="CELLULOSE SYNTHASE CATALYTIC SUBUNIT A [UDP-FORMING]"/>
    <property type="match status" value="1"/>
</dbReference>
<evidence type="ECO:0000256" key="3">
    <source>
        <dbReference type="ARBA" id="ARBA00022679"/>
    </source>
</evidence>
<dbReference type="GO" id="GO:0016757">
    <property type="term" value="F:glycosyltransferase activity"/>
    <property type="evidence" value="ECO:0007669"/>
    <property type="project" value="UniProtKB-KW"/>
</dbReference>
<comment type="subcellular location">
    <subcellularLocation>
        <location evidence="1">Membrane</location>
        <topology evidence="1">Multi-pass membrane protein</topology>
    </subcellularLocation>
</comment>
<dbReference type="AlphaFoldDB" id="A0A916TL56"/>
<dbReference type="InterPro" id="IPR001173">
    <property type="entry name" value="Glyco_trans_2-like"/>
</dbReference>
<protein>
    <recommendedName>
        <fullName evidence="8">Glycosyltransferase 2-like domain-containing protein</fullName>
    </recommendedName>
</protein>
<feature type="transmembrane region" description="Helical" evidence="7">
    <location>
        <begin position="169"/>
        <end position="186"/>
    </location>
</feature>